<gene>
    <name evidence="6" type="ORF">E0485_22535</name>
</gene>
<dbReference type="Proteomes" id="UP000295418">
    <property type="component" value="Unassembled WGS sequence"/>
</dbReference>
<comment type="similarity">
    <text evidence="1">Belongs to the bacterial solute-binding protein 1 family.</text>
</comment>
<dbReference type="RefSeq" id="WP_132420308.1">
    <property type="nucleotide sequence ID" value="NZ_SKFG01000040.1"/>
</dbReference>
<dbReference type="PANTHER" id="PTHR30061:SF50">
    <property type="entry name" value="MALTOSE_MALTODEXTRIN-BINDING PERIPLASMIC PROTEIN"/>
    <property type="match status" value="1"/>
</dbReference>
<dbReference type="Gene3D" id="3.40.190.10">
    <property type="entry name" value="Periplasmic binding protein-like II"/>
    <property type="match status" value="1"/>
</dbReference>
<keyword evidence="7" id="KW-1185">Reference proteome</keyword>
<dbReference type="GO" id="GO:1901982">
    <property type="term" value="F:maltose binding"/>
    <property type="evidence" value="ECO:0007669"/>
    <property type="project" value="TreeGrafter"/>
</dbReference>
<name>A0A4R4E3E5_9BACL</name>
<feature type="chain" id="PRO_5039343003" evidence="5">
    <location>
        <begin position="27"/>
        <end position="448"/>
    </location>
</feature>
<dbReference type="GO" id="GO:0042956">
    <property type="term" value="P:maltodextrin transmembrane transport"/>
    <property type="evidence" value="ECO:0007669"/>
    <property type="project" value="TreeGrafter"/>
</dbReference>
<reference evidence="6 7" key="1">
    <citation type="submission" date="2019-03" db="EMBL/GenBank/DDBJ databases">
        <authorList>
            <person name="Kim M.K.M."/>
        </authorList>
    </citation>
    <scope>NUCLEOTIDE SEQUENCE [LARGE SCALE GENOMIC DNA]</scope>
    <source>
        <strain evidence="6 7">18JY21-1</strain>
    </source>
</reference>
<dbReference type="SUPFAM" id="SSF53850">
    <property type="entry name" value="Periplasmic binding protein-like II"/>
    <property type="match status" value="1"/>
</dbReference>
<evidence type="ECO:0000256" key="4">
    <source>
        <dbReference type="SAM" id="MobiDB-lite"/>
    </source>
</evidence>
<protein>
    <submittedName>
        <fullName evidence="6">ABC transporter substrate-binding protein</fullName>
    </submittedName>
</protein>
<evidence type="ECO:0000313" key="6">
    <source>
        <dbReference type="EMBL" id="TCZ71846.1"/>
    </source>
</evidence>
<dbReference type="PANTHER" id="PTHR30061">
    <property type="entry name" value="MALTOSE-BINDING PERIPLASMIC PROTEIN"/>
    <property type="match status" value="1"/>
</dbReference>
<accession>A0A4R4E3E5</accession>
<evidence type="ECO:0000256" key="3">
    <source>
        <dbReference type="ARBA" id="ARBA00022729"/>
    </source>
</evidence>
<proteinExistence type="inferred from homology"/>
<evidence type="ECO:0000256" key="5">
    <source>
        <dbReference type="SAM" id="SignalP"/>
    </source>
</evidence>
<feature type="signal peptide" evidence="5">
    <location>
        <begin position="1"/>
        <end position="26"/>
    </location>
</feature>
<dbReference type="PROSITE" id="PS51257">
    <property type="entry name" value="PROKAR_LIPOPROTEIN"/>
    <property type="match status" value="1"/>
</dbReference>
<evidence type="ECO:0000256" key="2">
    <source>
        <dbReference type="ARBA" id="ARBA00022448"/>
    </source>
</evidence>
<feature type="region of interest" description="Disordered" evidence="4">
    <location>
        <begin position="18"/>
        <end position="47"/>
    </location>
</feature>
<dbReference type="InterPro" id="IPR006059">
    <property type="entry name" value="SBP"/>
</dbReference>
<dbReference type="Pfam" id="PF01547">
    <property type="entry name" value="SBP_bac_1"/>
    <property type="match status" value="1"/>
</dbReference>
<evidence type="ECO:0000256" key="1">
    <source>
        <dbReference type="ARBA" id="ARBA00008520"/>
    </source>
</evidence>
<dbReference type="CDD" id="cd14748">
    <property type="entry name" value="PBP2_UgpB"/>
    <property type="match status" value="1"/>
</dbReference>
<dbReference type="OrthoDB" id="9795467at2"/>
<dbReference type="GO" id="GO:0015768">
    <property type="term" value="P:maltose transport"/>
    <property type="evidence" value="ECO:0007669"/>
    <property type="project" value="TreeGrafter"/>
</dbReference>
<feature type="compositionally biased region" description="Low complexity" evidence="4">
    <location>
        <begin position="18"/>
        <end position="36"/>
    </location>
</feature>
<evidence type="ECO:0000313" key="7">
    <source>
        <dbReference type="Proteomes" id="UP000295418"/>
    </source>
</evidence>
<keyword evidence="3 5" id="KW-0732">Signal</keyword>
<feature type="compositionally biased region" description="Basic and acidic residues" evidence="4">
    <location>
        <begin position="37"/>
        <end position="47"/>
    </location>
</feature>
<dbReference type="AlphaFoldDB" id="A0A4R4E3E5"/>
<comment type="caution">
    <text evidence="6">The sequence shown here is derived from an EMBL/GenBank/DDBJ whole genome shotgun (WGS) entry which is preliminary data.</text>
</comment>
<organism evidence="6 7">
    <name type="scientific">Paenibacillus albiflavus</name>
    <dbReference type="NCBI Taxonomy" id="2545760"/>
    <lineage>
        <taxon>Bacteria</taxon>
        <taxon>Bacillati</taxon>
        <taxon>Bacillota</taxon>
        <taxon>Bacilli</taxon>
        <taxon>Bacillales</taxon>
        <taxon>Paenibacillaceae</taxon>
        <taxon>Paenibacillus</taxon>
    </lineage>
</organism>
<keyword evidence="2" id="KW-0813">Transport</keyword>
<sequence>MRKKLSIILACSLSLGLVGCSSSSSSTSPTPTSGTKEPSKATDSPSKEKVTLTLLSHYVGETEKQFKPLIDRWNKENPDIQIKLQGVDFGELLPTIMTKQTAGQVADIVHVYTLWGGQMVKSKVLADAPDDVVEDVKANYPAAAVAASSINGKVFGYPTEVQSYGLFYNKRLLKDAGYDNPPKTWDEMLEMAQKIHKKDGSGKTTVQGFGFLRGYAGKVVQPFMGMMATAGGTLLSDDMKNSQLNSDAGKKTIEFYSKIFGKSGISDIGFDSTKGFSAGVVGMTIEAGWWAGSLKTVMKDNYKDVGAAPIPSPDGNTSSSLAYTWAFGVNSKSKNQDAAWKFLKWFNSQTIDDGLTPEGKFLLDAFNMVSSRKTDLETQKLKDKIAQDPITKTFTEILKTAKPEQNPSTGSEIQSILYKQIENMWTDKATPQSVIENANKDIQAKLVD</sequence>
<dbReference type="EMBL" id="SKFG01000040">
    <property type="protein sequence ID" value="TCZ71846.1"/>
    <property type="molecule type" value="Genomic_DNA"/>
</dbReference>
<dbReference type="GO" id="GO:0055052">
    <property type="term" value="C:ATP-binding cassette (ABC) transporter complex, substrate-binding subunit-containing"/>
    <property type="evidence" value="ECO:0007669"/>
    <property type="project" value="TreeGrafter"/>
</dbReference>